<evidence type="ECO:0000313" key="3">
    <source>
        <dbReference type="EMBL" id="KAF5387085.1"/>
    </source>
</evidence>
<reference evidence="3 4" key="1">
    <citation type="journal article" date="2020" name="ISME J.">
        <title>Uncovering the hidden diversity of litter-decomposition mechanisms in mushroom-forming fungi.</title>
        <authorList>
            <person name="Floudas D."/>
            <person name="Bentzer J."/>
            <person name="Ahren D."/>
            <person name="Johansson T."/>
            <person name="Persson P."/>
            <person name="Tunlid A."/>
        </authorList>
    </citation>
    <scope>NUCLEOTIDE SEQUENCE [LARGE SCALE GENOMIC DNA]</scope>
    <source>
        <strain evidence="3 4">CBS 661.87</strain>
    </source>
</reference>
<keyword evidence="4" id="KW-1185">Reference proteome</keyword>
<dbReference type="EMBL" id="JAACJP010000002">
    <property type="protein sequence ID" value="KAF5387085.1"/>
    <property type="molecule type" value="Genomic_DNA"/>
</dbReference>
<dbReference type="InterPro" id="IPR055378">
    <property type="entry name" value="GH3_C"/>
</dbReference>
<feature type="domain" description="GH3 C-terminal" evidence="2">
    <location>
        <begin position="490"/>
        <end position="592"/>
    </location>
</feature>
<dbReference type="InterPro" id="IPR055377">
    <property type="entry name" value="GH3_M"/>
</dbReference>
<comment type="caution">
    <text evidence="3">The sequence shown here is derived from an EMBL/GenBank/DDBJ whole genome shotgun (WGS) entry which is preliminary data.</text>
</comment>
<accession>A0A8H5HPH5</accession>
<evidence type="ECO:0000259" key="2">
    <source>
        <dbReference type="Pfam" id="PF23572"/>
    </source>
</evidence>
<evidence type="ECO:0000259" key="1">
    <source>
        <dbReference type="Pfam" id="PF23571"/>
    </source>
</evidence>
<organism evidence="3 4">
    <name type="scientific">Tricholomella constricta</name>
    <dbReference type="NCBI Taxonomy" id="117010"/>
    <lineage>
        <taxon>Eukaryota</taxon>
        <taxon>Fungi</taxon>
        <taxon>Dikarya</taxon>
        <taxon>Basidiomycota</taxon>
        <taxon>Agaricomycotina</taxon>
        <taxon>Agaricomycetes</taxon>
        <taxon>Agaricomycetidae</taxon>
        <taxon>Agaricales</taxon>
        <taxon>Tricholomatineae</taxon>
        <taxon>Lyophyllaceae</taxon>
        <taxon>Tricholomella</taxon>
    </lineage>
</organism>
<dbReference type="OrthoDB" id="2979464at2759"/>
<name>A0A8H5HPH5_9AGAR</name>
<dbReference type="Pfam" id="PF23572">
    <property type="entry name" value="GH3_C"/>
    <property type="match status" value="1"/>
</dbReference>
<feature type="domain" description="GH3 middle" evidence="1">
    <location>
        <begin position="400"/>
        <end position="460"/>
    </location>
</feature>
<dbReference type="GO" id="GO:0016881">
    <property type="term" value="F:acid-amino acid ligase activity"/>
    <property type="evidence" value="ECO:0007669"/>
    <property type="project" value="TreeGrafter"/>
</dbReference>
<dbReference type="AlphaFoldDB" id="A0A8H5HPH5"/>
<sequence length="606" mass="67617">MTISQAVPAPLATLPKKLSALLKQQNQNILNYLLDTNKHTTYFREAPLLSEFRAALQDDKTIQAKSSTIEKSSLQPQKPLKQFIETVPLSTYEDYRPYVSRFLESPRRSSDVSNLFAPGVPSYVISSSGTAGGPGKFYLKYRHPPLTSSSAIKAMKAFNPTSANTGGTYCIIYNLRYSDLLDVVDGDPASNQTVATVPLCLGSGAAFRTFHGWKVEDDSTLMTVKAPNTTSPLAICFIHVYRTSILMHALFSLEDRSLEMINTLFITFFVDLMRLIEEHWDVLVNAIDDGVVPKLNGSEDVHHYLQGQFKSNPARAAELRAVGTDTTSLGWAQRLWPNLQRVIGNASGPFSRVVPQVRHYVGSSVSVQSAGLTCSEAWLAQVYDPRRDLNLYKVSADDLFEYLDVSVPETAANLKRAWEIETGSNYELVLTTRDGLWRYRLSDVVEIAGFDPIDGQPIIRYLERRNVMMRVAHEFVTEKDLLNAALSLTSTLGEVIEFTVIIDDRPLPRAYGFMVELNGTPGPNAKSASSRLYDFLKSTNDTFAYFASRQLLGRPSIRLLAPGTFRRYREWKASNDLVGGGQIKVPMITLDEKAVGWLLNRVVEEV</sequence>
<protein>
    <submittedName>
        <fullName evidence="3">Uncharacterized protein</fullName>
    </submittedName>
</protein>
<dbReference type="Proteomes" id="UP000565441">
    <property type="component" value="Unassembled WGS sequence"/>
</dbReference>
<gene>
    <name evidence="3" type="ORF">D9615_001837</name>
</gene>
<dbReference type="GO" id="GO:0005737">
    <property type="term" value="C:cytoplasm"/>
    <property type="evidence" value="ECO:0007669"/>
    <property type="project" value="TreeGrafter"/>
</dbReference>
<evidence type="ECO:0000313" key="4">
    <source>
        <dbReference type="Proteomes" id="UP000565441"/>
    </source>
</evidence>
<dbReference type="PANTHER" id="PTHR31901:SF9">
    <property type="entry name" value="GH3 DOMAIN-CONTAINING PROTEIN"/>
    <property type="match status" value="1"/>
</dbReference>
<dbReference type="InterPro" id="IPR004993">
    <property type="entry name" value="GH3"/>
</dbReference>
<dbReference type="Pfam" id="PF23571">
    <property type="entry name" value="GH3_M"/>
    <property type="match status" value="1"/>
</dbReference>
<dbReference type="PANTHER" id="PTHR31901">
    <property type="entry name" value="GH3 DOMAIN-CONTAINING PROTEIN"/>
    <property type="match status" value="1"/>
</dbReference>
<dbReference type="Pfam" id="PF03321">
    <property type="entry name" value="GH3"/>
    <property type="match status" value="1"/>
</dbReference>
<proteinExistence type="predicted"/>